<evidence type="ECO:0008006" key="6">
    <source>
        <dbReference type="Google" id="ProtNLM"/>
    </source>
</evidence>
<dbReference type="RefSeq" id="WP_252815912.1">
    <property type="nucleotide sequence ID" value="NZ_JAMXQS010000002.1"/>
</dbReference>
<reference evidence="4 5" key="1">
    <citation type="submission" date="2022-06" db="EMBL/GenBank/DDBJ databases">
        <title>Mesorhizobium sp. strain RP14 Genome sequencing and assembly.</title>
        <authorList>
            <person name="Kim I."/>
        </authorList>
    </citation>
    <scope>NUCLEOTIDE SEQUENCE [LARGE SCALE GENOMIC DNA]</scope>
    <source>
        <strain evidence="5">RP14(2022)</strain>
    </source>
</reference>
<feature type="coiled-coil region" evidence="1">
    <location>
        <begin position="47"/>
        <end position="78"/>
    </location>
</feature>
<dbReference type="EMBL" id="JAMXQS010000002">
    <property type="protein sequence ID" value="MCO6048776.1"/>
    <property type="molecule type" value="Genomic_DNA"/>
</dbReference>
<feature type="region of interest" description="Disordered" evidence="2">
    <location>
        <begin position="331"/>
        <end position="364"/>
    </location>
</feature>
<feature type="coiled-coil region" evidence="1">
    <location>
        <begin position="189"/>
        <end position="300"/>
    </location>
</feature>
<evidence type="ECO:0000256" key="3">
    <source>
        <dbReference type="SAM" id="Phobius"/>
    </source>
</evidence>
<sequence length="364" mass="39753">MVIQSAVFFVLGALCAGLLALLIAPMLLRRARRLAKAEIESSLPLSLNELQSEKDRLRADLAMQMRKLEVDAKAARAQATEQTILLDRGKEEIRQLNEVVKGHGVRIAALEVELADTRARLGEREEQAGKLSEQLSIQTETLRQRDAEIVELGRRQDAATNPAVEAVPVVATGEATEATGETPPAAVLSDDQSNALRRALAEKDEALERRAREAERLREETNRQRAERDQLNEELVTARTERVALEVELAELQTRLSRLFPRSGANADPAVLLAAMAADREKLEKRLEAATAETERLREQAGSSDLRDDILRIGAEVTALVANLEGPDGPIDRLVGKGSETGGTGLADRIRALRAQTASPAPEK</sequence>
<proteinExistence type="predicted"/>
<accession>A0ABT1C1U0</accession>
<evidence type="ECO:0000256" key="2">
    <source>
        <dbReference type="SAM" id="MobiDB-lite"/>
    </source>
</evidence>
<comment type="caution">
    <text evidence="4">The sequence shown here is derived from an EMBL/GenBank/DDBJ whole genome shotgun (WGS) entry which is preliminary data.</text>
</comment>
<keyword evidence="3" id="KW-0812">Transmembrane</keyword>
<keyword evidence="5" id="KW-1185">Reference proteome</keyword>
<protein>
    <recommendedName>
        <fullName evidence="6">Chromosome partition protein Smc</fullName>
    </recommendedName>
</protein>
<evidence type="ECO:0000313" key="5">
    <source>
        <dbReference type="Proteomes" id="UP001205906"/>
    </source>
</evidence>
<gene>
    <name evidence="4" type="ORF">NGM99_03120</name>
</gene>
<keyword evidence="3" id="KW-0472">Membrane</keyword>
<keyword evidence="1" id="KW-0175">Coiled coil</keyword>
<feature type="transmembrane region" description="Helical" evidence="3">
    <location>
        <begin position="6"/>
        <end position="28"/>
    </location>
</feature>
<organism evidence="4 5">
    <name type="scientific">Mesorhizobium liriopis</name>
    <dbReference type="NCBI Taxonomy" id="2953882"/>
    <lineage>
        <taxon>Bacteria</taxon>
        <taxon>Pseudomonadati</taxon>
        <taxon>Pseudomonadota</taxon>
        <taxon>Alphaproteobacteria</taxon>
        <taxon>Hyphomicrobiales</taxon>
        <taxon>Phyllobacteriaceae</taxon>
        <taxon>Mesorhizobium</taxon>
    </lineage>
</organism>
<evidence type="ECO:0000313" key="4">
    <source>
        <dbReference type="EMBL" id="MCO6048776.1"/>
    </source>
</evidence>
<evidence type="ECO:0000256" key="1">
    <source>
        <dbReference type="SAM" id="Coils"/>
    </source>
</evidence>
<dbReference type="Proteomes" id="UP001205906">
    <property type="component" value="Unassembled WGS sequence"/>
</dbReference>
<name>A0ABT1C1U0_9HYPH</name>
<keyword evidence="3" id="KW-1133">Transmembrane helix</keyword>